<evidence type="ECO:0000256" key="8">
    <source>
        <dbReference type="ARBA" id="ARBA00022723"/>
    </source>
</evidence>
<evidence type="ECO:0000256" key="6">
    <source>
        <dbReference type="ARBA" id="ARBA00022490"/>
    </source>
</evidence>
<evidence type="ECO:0000256" key="2">
    <source>
        <dbReference type="ARBA" id="ARBA00004785"/>
    </source>
</evidence>
<organism evidence="16 17">
    <name type="scientific">Marinomonas sargassi</name>
    <dbReference type="NCBI Taxonomy" id="2984494"/>
    <lineage>
        <taxon>Bacteria</taxon>
        <taxon>Pseudomonadati</taxon>
        <taxon>Pseudomonadota</taxon>
        <taxon>Gammaproteobacteria</taxon>
        <taxon>Oceanospirillales</taxon>
        <taxon>Oceanospirillaceae</taxon>
        <taxon>Marinomonas</taxon>
    </lineage>
</organism>
<comment type="subcellular location">
    <subcellularLocation>
        <location evidence="1 14">Cytoplasm</location>
    </subcellularLocation>
</comment>
<evidence type="ECO:0000256" key="3">
    <source>
        <dbReference type="ARBA" id="ARBA00005493"/>
    </source>
</evidence>
<keyword evidence="9 14" id="KW-0560">Oxidoreductase</keyword>
<evidence type="ECO:0000256" key="14">
    <source>
        <dbReference type="PIRNR" id="PIRNR000167"/>
    </source>
</evidence>
<dbReference type="InterPro" id="IPR058240">
    <property type="entry name" value="rSAM_sf"/>
</dbReference>
<reference evidence="16 17" key="1">
    <citation type="submission" date="2022-10" db="EMBL/GenBank/DDBJ databases">
        <title>Marinomonas transparenta sp. nov. and Marinomonas sargassi sp. nov., isolated from marine alga (Sargassum natans (L.) Gaillon).</title>
        <authorList>
            <person name="Wang Y."/>
        </authorList>
    </citation>
    <scope>NUCLEOTIDE SEQUENCE [LARGE SCALE GENOMIC DNA]</scope>
    <source>
        <strain evidence="16 17">C2222</strain>
    </source>
</reference>
<keyword evidence="10 14" id="KW-0408">Iron</keyword>
<evidence type="ECO:0000259" key="15">
    <source>
        <dbReference type="PROSITE" id="PS51918"/>
    </source>
</evidence>
<keyword evidence="12 14" id="KW-0627">Porphyrin biosynthesis</keyword>
<evidence type="ECO:0000256" key="9">
    <source>
        <dbReference type="ARBA" id="ARBA00023002"/>
    </source>
</evidence>
<comment type="similarity">
    <text evidence="3 14">Belongs to the anaerobic coproporphyrinogen-III oxidase family.</text>
</comment>
<gene>
    <name evidence="16" type="primary">hemN</name>
    <name evidence="16" type="ORF">OFY17_07840</name>
</gene>
<evidence type="ECO:0000256" key="13">
    <source>
        <dbReference type="ARBA" id="ARBA00048321"/>
    </source>
</evidence>
<dbReference type="PIRSF" id="PIRSF000167">
    <property type="entry name" value="HemN"/>
    <property type="match status" value="1"/>
</dbReference>
<dbReference type="SFLD" id="SFLDG01065">
    <property type="entry name" value="anaerobic_coproporphyrinogen-I"/>
    <property type="match status" value="1"/>
</dbReference>
<name>A0ABT2YT49_9GAMM</name>
<dbReference type="InterPro" id="IPR034505">
    <property type="entry name" value="Coproporphyrinogen-III_oxidase"/>
</dbReference>
<dbReference type="Gene3D" id="1.10.10.920">
    <property type="match status" value="1"/>
</dbReference>
<dbReference type="RefSeq" id="WP_263530175.1">
    <property type="nucleotide sequence ID" value="NZ_JAOVZB010000003.1"/>
</dbReference>
<keyword evidence="17" id="KW-1185">Reference proteome</keyword>
<dbReference type="InterPro" id="IPR004558">
    <property type="entry name" value="Coprogen_oxidase_HemN"/>
</dbReference>
<keyword evidence="6 14" id="KW-0963">Cytoplasm</keyword>
<dbReference type="InterPro" id="IPR013785">
    <property type="entry name" value="Aldolase_TIM"/>
</dbReference>
<protein>
    <recommendedName>
        <fullName evidence="14">Coproporphyrinogen-III oxidase</fullName>
        <ecNumber evidence="14">1.3.98.3</ecNumber>
    </recommendedName>
</protein>
<accession>A0ABT2YT49</accession>
<dbReference type="CDD" id="cd01335">
    <property type="entry name" value="Radical_SAM"/>
    <property type="match status" value="1"/>
</dbReference>
<evidence type="ECO:0000313" key="16">
    <source>
        <dbReference type="EMBL" id="MCV2402794.1"/>
    </source>
</evidence>
<dbReference type="InterPro" id="IPR007197">
    <property type="entry name" value="rSAM"/>
</dbReference>
<dbReference type="InterPro" id="IPR006638">
    <property type="entry name" value="Elp3/MiaA/NifB-like_rSAM"/>
</dbReference>
<dbReference type="NCBIfam" id="TIGR00538">
    <property type="entry name" value="hemN"/>
    <property type="match status" value="1"/>
</dbReference>
<dbReference type="Pfam" id="PF04055">
    <property type="entry name" value="Radical_SAM"/>
    <property type="match status" value="1"/>
</dbReference>
<dbReference type="PANTHER" id="PTHR13932:SF6">
    <property type="entry name" value="OXYGEN-INDEPENDENT COPROPORPHYRINOGEN III OXIDASE"/>
    <property type="match status" value="1"/>
</dbReference>
<dbReference type="Gene3D" id="3.20.20.70">
    <property type="entry name" value="Aldolase class I"/>
    <property type="match status" value="1"/>
</dbReference>
<evidence type="ECO:0000256" key="1">
    <source>
        <dbReference type="ARBA" id="ARBA00004496"/>
    </source>
</evidence>
<dbReference type="SFLD" id="SFLDS00029">
    <property type="entry name" value="Radical_SAM"/>
    <property type="match status" value="1"/>
</dbReference>
<dbReference type="SFLD" id="SFLDG01082">
    <property type="entry name" value="B12-binding_domain_containing"/>
    <property type="match status" value="1"/>
</dbReference>
<keyword evidence="8 14" id="KW-0479">Metal-binding</keyword>
<comment type="caution">
    <text evidence="16">The sequence shown here is derived from an EMBL/GenBank/DDBJ whole genome shotgun (WGS) entry which is preliminary data.</text>
</comment>
<evidence type="ECO:0000256" key="5">
    <source>
        <dbReference type="ARBA" id="ARBA00022485"/>
    </source>
</evidence>
<evidence type="ECO:0000256" key="7">
    <source>
        <dbReference type="ARBA" id="ARBA00022691"/>
    </source>
</evidence>
<dbReference type="SFLD" id="SFLDF00277">
    <property type="entry name" value="oxygen-independent_coproporphy"/>
    <property type="match status" value="1"/>
</dbReference>
<dbReference type="EMBL" id="JAOVZB010000003">
    <property type="protein sequence ID" value="MCV2402794.1"/>
    <property type="molecule type" value="Genomic_DNA"/>
</dbReference>
<comment type="pathway">
    <text evidence="2 14">Porphyrin-containing compound metabolism; protoporphyrin-IX biosynthesis; protoporphyrinogen-IX from coproporphyrinogen-III (AdoMet route): step 1/1.</text>
</comment>
<dbReference type="SUPFAM" id="SSF102114">
    <property type="entry name" value="Radical SAM enzymes"/>
    <property type="match status" value="1"/>
</dbReference>
<keyword evidence="5 14" id="KW-0004">4Fe-4S</keyword>
<dbReference type="SMART" id="SM00729">
    <property type="entry name" value="Elp3"/>
    <property type="match status" value="1"/>
</dbReference>
<feature type="domain" description="Radical SAM core" evidence="15">
    <location>
        <begin position="42"/>
        <end position="281"/>
    </location>
</feature>
<comment type="cofactor">
    <cofactor evidence="14">
        <name>[4Fe-4S] cluster</name>
        <dbReference type="ChEBI" id="CHEBI:49883"/>
    </cofactor>
    <text evidence="14">Binds 1 [4Fe-4S] cluster. The cluster is coordinated with 3 cysteines and an exchangeable S-adenosyl-L-methionine.</text>
</comment>
<evidence type="ECO:0000256" key="4">
    <source>
        <dbReference type="ARBA" id="ARBA00011245"/>
    </source>
</evidence>
<proteinExistence type="inferred from homology"/>
<comment type="catalytic activity">
    <reaction evidence="13 14">
        <text>coproporphyrinogen III + 2 S-adenosyl-L-methionine = protoporphyrinogen IX + 2 5'-deoxyadenosine + 2 L-methionine + 2 CO2</text>
        <dbReference type="Rhea" id="RHEA:15425"/>
        <dbReference type="ChEBI" id="CHEBI:16526"/>
        <dbReference type="ChEBI" id="CHEBI:17319"/>
        <dbReference type="ChEBI" id="CHEBI:57307"/>
        <dbReference type="ChEBI" id="CHEBI:57309"/>
        <dbReference type="ChEBI" id="CHEBI:57844"/>
        <dbReference type="ChEBI" id="CHEBI:59789"/>
        <dbReference type="EC" id="1.3.98.3"/>
    </reaction>
</comment>
<dbReference type="GO" id="GO:0051989">
    <property type="term" value="F:coproporphyrinogen dehydrogenase activity"/>
    <property type="evidence" value="ECO:0007669"/>
    <property type="project" value="UniProtKB-EC"/>
</dbReference>
<keyword evidence="11 14" id="KW-0411">Iron-sulfur</keyword>
<evidence type="ECO:0000313" key="17">
    <source>
        <dbReference type="Proteomes" id="UP001209713"/>
    </source>
</evidence>
<dbReference type="EC" id="1.3.98.3" evidence="14"/>
<dbReference type="PROSITE" id="PS51918">
    <property type="entry name" value="RADICAL_SAM"/>
    <property type="match status" value="1"/>
</dbReference>
<evidence type="ECO:0000256" key="10">
    <source>
        <dbReference type="ARBA" id="ARBA00023004"/>
    </source>
</evidence>
<keyword evidence="7 14" id="KW-0949">S-adenosyl-L-methionine</keyword>
<sequence>MIWDASLISKYNLTGPRYTSYPTAPQFNESISKISLVDKMLAPSDSPLSLYFHIPFCAHLCYYCGCNKIVTKQYDKGDEYVELLGEEMRLRSLMLDPNRQVTQLHFGGGTPTFLREEQLSKLFDYIKEYFNLINDGSQDYSIEIDPREISKSKLELLHRMGINRVSIGVQDFNSQVQKAVHRIQSFELVKDLVSDVRNLGIKSVNFDLIYGLPNQTVEGVRESLKKALSLSPDRISLFNYAHLPERFPAQKRIPAESLPPADSKLAILKMSIQLLIESGYEYIGMDHFAKPTDSLALAQKEELLQRNFQGYTTHLGTELIAFGVSSISNLNGIYIQNHTNLDRYKTCIENGQLAINKGYISDFDDKLRHRVIMTLITSFKLECHIIEKEFDICFHEYFQNEVAKLREYLDDGMLEILQNNNKVTYKVTGKGRLLIRCICMVFDKYLGQNTSYSKVI</sequence>
<dbReference type="PANTHER" id="PTHR13932">
    <property type="entry name" value="COPROPORPHYRINIGEN III OXIDASE"/>
    <property type="match status" value="1"/>
</dbReference>
<dbReference type="Proteomes" id="UP001209713">
    <property type="component" value="Unassembled WGS sequence"/>
</dbReference>
<evidence type="ECO:0000256" key="11">
    <source>
        <dbReference type="ARBA" id="ARBA00023014"/>
    </source>
</evidence>
<comment type="subunit">
    <text evidence="4">Monomer.</text>
</comment>
<evidence type="ECO:0000256" key="12">
    <source>
        <dbReference type="ARBA" id="ARBA00023244"/>
    </source>
</evidence>